<dbReference type="NCBIfam" id="NF038186">
    <property type="entry name" value="YPDG_rpt"/>
    <property type="match status" value="2"/>
</dbReference>
<dbReference type="Proteomes" id="UP000242694">
    <property type="component" value="Unassembled WGS sequence"/>
</dbReference>
<keyword evidence="9" id="KW-1185">Reference proteome</keyword>
<keyword evidence="4" id="KW-0732">Signal</keyword>
<dbReference type="InterPro" id="IPR059115">
    <property type="entry name" value="Rib"/>
</dbReference>
<dbReference type="Pfam" id="PF00746">
    <property type="entry name" value="Gram_pos_anchor"/>
    <property type="match status" value="1"/>
</dbReference>
<evidence type="ECO:0000256" key="5">
    <source>
        <dbReference type="ARBA" id="ARBA00023088"/>
    </source>
</evidence>
<dbReference type="RefSeq" id="WP_107398180.1">
    <property type="nucleotide sequence ID" value="NZ_PZDI01000018.1"/>
</dbReference>
<proteinExistence type="predicted"/>
<dbReference type="EMBL" id="PZDI01000018">
    <property type="protein sequence ID" value="PTH18354.1"/>
    <property type="molecule type" value="Genomic_DNA"/>
</dbReference>
<evidence type="ECO:0000313" key="9">
    <source>
        <dbReference type="Proteomes" id="UP000242694"/>
    </source>
</evidence>
<evidence type="ECO:0000313" key="8">
    <source>
        <dbReference type="EMBL" id="PTH18354.1"/>
    </source>
</evidence>
<gene>
    <name evidence="8" type="ORF">BU607_05300</name>
</gene>
<accession>A0ABX5IEU0</accession>
<evidence type="ECO:0000256" key="1">
    <source>
        <dbReference type="ARBA" id="ARBA00004168"/>
    </source>
</evidence>
<dbReference type="Pfam" id="PF18957">
    <property type="entry name" value="RibLong"/>
    <property type="match status" value="2"/>
</dbReference>
<dbReference type="NCBIfam" id="TIGR01167">
    <property type="entry name" value="LPXTG_anchor"/>
    <property type="match status" value="1"/>
</dbReference>
<organism evidence="8 9">
    <name type="scientific">Staphylococcus auricularis</name>
    <dbReference type="NCBI Taxonomy" id="29379"/>
    <lineage>
        <taxon>Bacteria</taxon>
        <taxon>Bacillati</taxon>
        <taxon>Bacillota</taxon>
        <taxon>Bacilli</taxon>
        <taxon>Bacillales</taxon>
        <taxon>Staphylococcaceae</taxon>
        <taxon>Staphylococcus</taxon>
    </lineage>
</organism>
<sequence length="294" mass="30715">MEVPVKVTYPDGSTEDVPVKVTVDSNQAGEHEPGYEDATTKPGKPVDVPQTGDTDLPDGTHFDGPSEVPEGWDVDVNPDNGTTTVTPPADAKPGTEVEVPVKVTYPDGTTEDVPVKVTVDSNQAGEHEPGYEDATTKPGKPVDVPQTGDVPDGTEFEVPEDGIPEGWDVDVNPDDGTTTVTPPADAEPGTEAEIPVKVTYPDGSTEEVPVKVTVEEDDEGDADADADADADSDADADADADADSDSDSDSDEETLPDTGNNNSAQNATLLGSLFAGLGSLFLLGRRRKNNNEEK</sequence>
<comment type="subcellular location">
    <subcellularLocation>
        <location evidence="1">Secreted</location>
        <location evidence="1">Cell wall</location>
        <topology evidence="1">Peptidoglycan-anchor</topology>
    </subcellularLocation>
</comment>
<feature type="region of interest" description="Disordered" evidence="6">
    <location>
        <begin position="120"/>
        <end position="266"/>
    </location>
</feature>
<reference evidence="8 9" key="1">
    <citation type="journal article" date="2016" name="Front. Microbiol.">
        <title>Comprehensive Phylogenetic Analysis of Bovine Non-aureus Staphylococci Species Based on Whole-Genome Sequencing.</title>
        <authorList>
            <person name="Naushad S."/>
            <person name="Barkema H.W."/>
            <person name="Luby C."/>
            <person name="Condas L.A."/>
            <person name="Nobrega D.B."/>
            <person name="Carson D.A."/>
            <person name="De Buck J."/>
        </authorList>
    </citation>
    <scope>NUCLEOTIDE SEQUENCE [LARGE SCALE GENOMIC DNA]</scope>
    <source>
        <strain evidence="8 9">SNUC 993</strain>
    </source>
</reference>
<feature type="region of interest" description="Disordered" evidence="6">
    <location>
        <begin position="1"/>
        <end position="99"/>
    </location>
</feature>
<comment type="caution">
    <text evidence="8">The sequence shown here is derived from an EMBL/GenBank/DDBJ whole genome shotgun (WGS) entry which is preliminary data.</text>
</comment>
<evidence type="ECO:0000256" key="6">
    <source>
        <dbReference type="SAM" id="MobiDB-lite"/>
    </source>
</evidence>
<dbReference type="Pfam" id="PF08428">
    <property type="entry name" value="Rib"/>
    <property type="match status" value="1"/>
</dbReference>
<keyword evidence="5" id="KW-0572">Peptidoglycan-anchor</keyword>
<feature type="compositionally biased region" description="Acidic residues" evidence="6">
    <location>
        <begin position="215"/>
        <end position="255"/>
    </location>
</feature>
<dbReference type="InterPro" id="IPR019931">
    <property type="entry name" value="LPXTG_anchor"/>
</dbReference>
<keyword evidence="2" id="KW-0134">Cell wall</keyword>
<evidence type="ECO:0000256" key="4">
    <source>
        <dbReference type="ARBA" id="ARBA00022729"/>
    </source>
</evidence>
<protein>
    <recommendedName>
        <fullName evidence="7">Gram-positive cocci surface proteins LPxTG domain-containing protein</fullName>
    </recommendedName>
</protein>
<keyword evidence="3" id="KW-0964">Secreted</keyword>
<feature type="compositionally biased region" description="Polar residues" evidence="6">
    <location>
        <begin position="257"/>
        <end position="266"/>
    </location>
</feature>
<evidence type="ECO:0000256" key="2">
    <source>
        <dbReference type="ARBA" id="ARBA00022512"/>
    </source>
</evidence>
<name>A0ABX5IEU0_9STAP</name>
<feature type="compositionally biased region" description="Acidic residues" evidence="6">
    <location>
        <begin position="152"/>
        <end position="173"/>
    </location>
</feature>
<evidence type="ECO:0000256" key="3">
    <source>
        <dbReference type="ARBA" id="ARBA00022525"/>
    </source>
</evidence>
<evidence type="ECO:0000259" key="7">
    <source>
        <dbReference type="PROSITE" id="PS50847"/>
    </source>
</evidence>
<feature type="domain" description="Gram-positive cocci surface proteins LPxTG" evidence="7">
    <location>
        <begin position="255"/>
        <end position="294"/>
    </location>
</feature>
<dbReference type="InterPro" id="IPR044055">
    <property type="entry name" value="RibLong"/>
</dbReference>
<dbReference type="PROSITE" id="PS50847">
    <property type="entry name" value="GRAM_POS_ANCHORING"/>
    <property type="match status" value="1"/>
</dbReference>